<reference evidence="11 14" key="2">
    <citation type="submission" date="2021-02" db="EMBL/GenBank/DDBJ databases">
        <authorList>
            <person name="Vanwijnsberghe S."/>
        </authorList>
    </citation>
    <scope>NUCLEOTIDE SEQUENCE [LARGE SCALE GENOMIC DNA]</scope>
    <source>
        <strain evidence="11 14">R-69658</strain>
    </source>
</reference>
<dbReference type="RefSeq" id="WP_093640195.1">
    <property type="nucleotide sequence ID" value="NZ_CAJNAU010000042.1"/>
</dbReference>
<feature type="transmembrane region" description="Helical" evidence="9">
    <location>
        <begin position="284"/>
        <end position="305"/>
    </location>
</feature>
<evidence type="ECO:0000256" key="8">
    <source>
        <dbReference type="ARBA" id="ARBA00023136"/>
    </source>
</evidence>
<feature type="transmembrane region" description="Helical" evidence="9">
    <location>
        <begin position="312"/>
        <end position="329"/>
    </location>
</feature>
<feature type="transmembrane region" description="Helical" evidence="9">
    <location>
        <begin position="341"/>
        <end position="364"/>
    </location>
</feature>
<dbReference type="PROSITE" id="PS00217">
    <property type="entry name" value="SUGAR_TRANSPORT_2"/>
    <property type="match status" value="1"/>
</dbReference>
<evidence type="ECO:0000259" key="10">
    <source>
        <dbReference type="PROSITE" id="PS50850"/>
    </source>
</evidence>
<evidence type="ECO:0000256" key="3">
    <source>
        <dbReference type="ARBA" id="ARBA00022448"/>
    </source>
</evidence>
<dbReference type="PANTHER" id="PTHR43528:SF1">
    <property type="entry name" value="ALPHA-KETOGLUTARATE PERMEASE"/>
    <property type="match status" value="1"/>
</dbReference>
<gene>
    <name evidence="11" type="primary">proP_15</name>
    <name evidence="11" type="ORF">R69658_04302</name>
    <name evidence="12" type="ORF">SAMN05192563_1019167</name>
</gene>
<dbReference type="Proteomes" id="UP000198844">
    <property type="component" value="Unassembled WGS sequence"/>
</dbReference>
<dbReference type="AlphaFoldDB" id="A0A1I7EGM1"/>
<feature type="transmembrane region" description="Helical" evidence="9">
    <location>
        <begin position="376"/>
        <end position="397"/>
    </location>
</feature>
<feature type="domain" description="Major facilitator superfamily (MFS) profile" evidence="10">
    <location>
        <begin position="25"/>
        <end position="430"/>
    </location>
</feature>
<dbReference type="Gene3D" id="1.20.1250.20">
    <property type="entry name" value="MFS general substrate transporter like domains"/>
    <property type="match status" value="2"/>
</dbReference>
<evidence type="ECO:0000256" key="9">
    <source>
        <dbReference type="SAM" id="Phobius"/>
    </source>
</evidence>
<dbReference type="SUPFAM" id="SSF103473">
    <property type="entry name" value="MFS general substrate transporter"/>
    <property type="match status" value="1"/>
</dbReference>
<feature type="transmembrane region" description="Helical" evidence="9">
    <location>
        <begin position="172"/>
        <end position="191"/>
    </location>
</feature>
<dbReference type="InterPro" id="IPR020846">
    <property type="entry name" value="MFS_dom"/>
</dbReference>
<comment type="subcellular location">
    <subcellularLocation>
        <location evidence="1">Cell membrane</location>
        <topology evidence="1">Multi-pass membrane protein</topology>
    </subcellularLocation>
</comment>
<keyword evidence="5 9" id="KW-0812">Transmembrane</keyword>
<evidence type="ECO:0000256" key="6">
    <source>
        <dbReference type="ARBA" id="ARBA00022847"/>
    </source>
</evidence>
<dbReference type="OrthoDB" id="6766492at2"/>
<feature type="transmembrane region" description="Helical" evidence="9">
    <location>
        <begin position="409"/>
        <end position="425"/>
    </location>
</feature>
<dbReference type="Pfam" id="PF00083">
    <property type="entry name" value="Sugar_tr"/>
    <property type="match status" value="1"/>
</dbReference>
<evidence type="ECO:0000313" key="11">
    <source>
        <dbReference type="EMBL" id="CAE6786182.1"/>
    </source>
</evidence>
<proteinExistence type="inferred from homology"/>
<feature type="transmembrane region" description="Helical" evidence="9">
    <location>
        <begin position="62"/>
        <end position="85"/>
    </location>
</feature>
<organism evidence="12 13">
    <name type="scientific">Paraburkholderia aspalathi</name>
    <dbReference type="NCBI Taxonomy" id="1324617"/>
    <lineage>
        <taxon>Bacteria</taxon>
        <taxon>Pseudomonadati</taxon>
        <taxon>Pseudomonadota</taxon>
        <taxon>Betaproteobacteria</taxon>
        <taxon>Burkholderiales</taxon>
        <taxon>Burkholderiaceae</taxon>
        <taxon>Paraburkholderia</taxon>
    </lineage>
</organism>
<dbReference type="InterPro" id="IPR011701">
    <property type="entry name" value="MFS"/>
</dbReference>
<dbReference type="FunFam" id="1.20.1250.20:FF:000001">
    <property type="entry name" value="Dicarboxylate MFS transporter"/>
    <property type="match status" value="1"/>
</dbReference>
<dbReference type="InterPro" id="IPR005828">
    <property type="entry name" value="MFS_sugar_transport-like"/>
</dbReference>
<keyword evidence="14" id="KW-1185">Reference proteome</keyword>
<evidence type="ECO:0000256" key="1">
    <source>
        <dbReference type="ARBA" id="ARBA00004651"/>
    </source>
</evidence>
<keyword evidence="8 9" id="KW-0472">Membrane</keyword>
<sequence length="434" mass="46726">MNLDTTAPDNPAHITPAPRAQQRKAILAGISGYVLEWFDFGVYGFLAPIIARNFFPSTNEYASLLASFAVFGVGFVARPIGSLALGRMADKEGRQKALSITMLLMAGSTVMIGCLPSYAQAGLLAPCLLVLARLIQGFSAGGEWGTAAAFLVEWGGKSRRGFFGSFQQSSIAAGLLLGSAVAATMATLLPAESLQQWGWRIPFFLGALLGPLGMYMRRSVPESPAYEKGSAHKIVARGEVRAFSRAVCHAFSFVIFWAVCSYMVSVYMPTFAAKYGHVTRQQALWTSTASLASVIILAPLMGFLSDRFGRKPLLLSSCLFFLLFSYPLYKKIVVTESFTTFFLLQLLMNVMFAMYSGPGPSAIAEMFPTRVRSTGVSFGGAMAIILGGFSPFLTTWIIEGTGYAPDAGWLLAISALATLPALVFMKDRAKLDLG</sequence>
<dbReference type="EMBL" id="FPBH01000019">
    <property type="protein sequence ID" value="SFU23015.1"/>
    <property type="molecule type" value="Genomic_DNA"/>
</dbReference>
<dbReference type="PANTHER" id="PTHR43528">
    <property type="entry name" value="ALPHA-KETOGLUTARATE PERMEASE"/>
    <property type="match status" value="1"/>
</dbReference>
<dbReference type="PROSITE" id="PS00216">
    <property type="entry name" value="SUGAR_TRANSPORT_1"/>
    <property type="match status" value="1"/>
</dbReference>
<evidence type="ECO:0000313" key="13">
    <source>
        <dbReference type="Proteomes" id="UP000198844"/>
    </source>
</evidence>
<evidence type="ECO:0000256" key="5">
    <source>
        <dbReference type="ARBA" id="ARBA00022692"/>
    </source>
</evidence>
<feature type="transmembrane region" description="Helical" evidence="9">
    <location>
        <begin position="97"/>
        <end position="118"/>
    </location>
</feature>
<evidence type="ECO:0000313" key="12">
    <source>
        <dbReference type="EMBL" id="SFU23015.1"/>
    </source>
</evidence>
<feature type="transmembrane region" description="Helical" evidence="9">
    <location>
        <begin position="25"/>
        <end position="50"/>
    </location>
</feature>
<protein>
    <submittedName>
        <fullName evidence="11 12">Proline/betaine transporter</fullName>
    </submittedName>
</protein>
<dbReference type="InterPro" id="IPR036259">
    <property type="entry name" value="MFS_trans_sf"/>
</dbReference>
<feature type="transmembrane region" description="Helical" evidence="9">
    <location>
        <begin position="197"/>
        <end position="216"/>
    </location>
</feature>
<dbReference type="EMBL" id="CAJNAU010000042">
    <property type="protein sequence ID" value="CAE6786182.1"/>
    <property type="molecule type" value="Genomic_DNA"/>
</dbReference>
<evidence type="ECO:0000256" key="7">
    <source>
        <dbReference type="ARBA" id="ARBA00022989"/>
    </source>
</evidence>
<dbReference type="PROSITE" id="PS50850">
    <property type="entry name" value="MFS"/>
    <property type="match status" value="1"/>
</dbReference>
<dbReference type="InterPro" id="IPR051084">
    <property type="entry name" value="H+-coupled_symporters"/>
</dbReference>
<dbReference type="Proteomes" id="UP000674425">
    <property type="component" value="Unassembled WGS sequence"/>
</dbReference>
<feature type="transmembrane region" description="Helical" evidence="9">
    <location>
        <begin position="242"/>
        <end position="264"/>
    </location>
</feature>
<evidence type="ECO:0000256" key="4">
    <source>
        <dbReference type="ARBA" id="ARBA00022475"/>
    </source>
</evidence>
<evidence type="ECO:0000256" key="2">
    <source>
        <dbReference type="ARBA" id="ARBA00008240"/>
    </source>
</evidence>
<dbReference type="GO" id="GO:0015293">
    <property type="term" value="F:symporter activity"/>
    <property type="evidence" value="ECO:0007669"/>
    <property type="project" value="UniProtKB-KW"/>
</dbReference>
<dbReference type="InterPro" id="IPR005829">
    <property type="entry name" value="Sugar_transporter_CS"/>
</dbReference>
<name>A0A1I7EGM1_9BURK</name>
<keyword evidence="4" id="KW-1003">Cell membrane</keyword>
<keyword evidence="3" id="KW-0813">Transport</keyword>
<evidence type="ECO:0000313" key="14">
    <source>
        <dbReference type="Proteomes" id="UP000674425"/>
    </source>
</evidence>
<accession>A0A1I7EGM1</accession>
<keyword evidence="7 9" id="KW-1133">Transmembrane helix</keyword>
<reference evidence="12 13" key="1">
    <citation type="submission" date="2016-10" db="EMBL/GenBank/DDBJ databases">
        <authorList>
            <person name="de Groot N.N."/>
        </authorList>
    </citation>
    <scope>NUCLEOTIDE SEQUENCE [LARGE SCALE GENOMIC DNA]</scope>
    <source>
        <strain evidence="12 13">LMG 27731</strain>
    </source>
</reference>
<comment type="similarity">
    <text evidence="2">Belongs to the major facilitator superfamily. Metabolite:H+ Symporter (MHS) family (TC 2.A.1.6) family.</text>
</comment>
<dbReference type="GO" id="GO:0005886">
    <property type="term" value="C:plasma membrane"/>
    <property type="evidence" value="ECO:0007669"/>
    <property type="project" value="UniProtKB-SubCell"/>
</dbReference>
<keyword evidence="6" id="KW-0769">Symport</keyword>
<feature type="transmembrane region" description="Helical" evidence="9">
    <location>
        <begin position="130"/>
        <end position="152"/>
    </location>
</feature>
<dbReference type="Pfam" id="PF07690">
    <property type="entry name" value="MFS_1"/>
    <property type="match status" value="1"/>
</dbReference>